<evidence type="ECO:0000313" key="7">
    <source>
        <dbReference type="EMBL" id="MDX5951988.1"/>
    </source>
</evidence>
<organism evidence="8 9">
    <name type="scientific">Azospirillum brasilense</name>
    <dbReference type="NCBI Taxonomy" id="192"/>
    <lineage>
        <taxon>Bacteria</taxon>
        <taxon>Pseudomonadati</taxon>
        <taxon>Pseudomonadota</taxon>
        <taxon>Alphaproteobacteria</taxon>
        <taxon>Rhodospirillales</taxon>
        <taxon>Azospirillaceae</taxon>
        <taxon>Azospirillum</taxon>
    </lineage>
</organism>
<gene>
    <name evidence="8" type="ORF">D3868_16740</name>
    <name evidence="7" type="ORF">SIM66_12395</name>
</gene>
<name>A0A0P0FA20_AZOBR</name>
<feature type="domain" description="O-antigen ligase-related" evidence="6">
    <location>
        <begin position="193"/>
        <end position="334"/>
    </location>
</feature>
<feature type="transmembrane region" description="Helical" evidence="5">
    <location>
        <begin position="383"/>
        <end position="398"/>
    </location>
</feature>
<evidence type="ECO:0000259" key="6">
    <source>
        <dbReference type="Pfam" id="PF04932"/>
    </source>
</evidence>
<dbReference type="GeneID" id="56451495"/>
<feature type="transmembrane region" description="Helical" evidence="5">
    <location>
        <begin position="164"/>
        <end position="181"/>
    </location>
</feature>
<dbReference type="GO" id="GO:0016874">
    <property type="term" value="F:ligase activity"/>
    <property type="evidence" value="ECO:0007669"/>
    <property type="project" value="UniProtKB-KW"/>
</dbReference>
<evidence type="ECO:0000256" key="2">
    <source>
        <dbReference type="ARBA" id="ARBA00022692"/>
    </source>
</evidence>
<dbReference type="Pfam" id="PF04932">
    <property type="entry name" value="Wzy_C"/>
    <property type="match status" value="1"/>
</dbReference>
<dbReference type="PANTHER" id="PTHR37422:SF13">
    <property type="entry name" value="LIPOPOLYSACCHARIDE BIOSYNTHESIS PROTEIN PA4999-RELATED"/>
    <property type="match status" value="1"/>
</dbReference>
<keyword evidence="8" id="KW-0436">Ligase</keyword>
<geneLocation type="plasmid" evidence="8 9">
    <name>p1</name>
</geneLocation>
<evidence type="ECO:0000313" key="10">
    <source>
        <dbReference type="Proteomes" id="UP001277471"/>
    </source>
</evidence>
<keyword evidence="4 5" id="KW-0472">Membrane</keyword>
<keyword evidence="8" id="KW-0614">Plasmid</keyword>
<feature type="transmembrane region" description="Helical" evidence="5">
    <location>
        <begin position="359"/>
        <end position="377"/>
    </location>
</feature>
<keyword evidence="3 5" id="KW-1133">Transmembrane helix</keyword>
<feature type="transmembrane region" description="Helical" evidence="5">
    <location>
        <begin position="233"/>
        <end position="255"/>
    </location>
</feature>
<evidence type="ECO:0000256" key="1">
    <source>
        <dbReference type="ARBA" id="ARBA00004141"/>
    </source>
</evidence>
<feature type="transmembrane region" description="Helical" evidence="5">
    <location>
        <begin position="124"/>
        <end position="144"/>
    </location>
</feature>
<reference evidence="7 10" key="2">
    <citation type="submission" date="2023-11" db="EMBL/GenBank/DDBJ databases">
        <title>MicrobeMod: A computational toolkit for identifying prokaryotic methylation and restriction-modification with nanopore sequencing.</title>
        <authorList>
            <person name="Crits-Christoph A."/>
            <person name="Kang S.C."/>
            <person name="Lee H."/>
            <person name="Ostrov N."/>
        </authorList>
    </citation>
    <scope>NUCLEOTIDE SEQUENCE [LARGE SCALE GENOMIC DNA]</scope>
    <source>
        <strain evidence="7 10">ATCC 29145</strain>
    </source>
</reference>
<proteinExistence type="predicted"/>
<protein>
    <submittedName>
        <fullName evidence="7 8">O-antigen ligase</fullName>
    </submittedName>
</protein>
<dbReference type="PANTHER" id="PTHR37422">
    <property type="entry name" value="TEICHURONIC ACID BIOSYNTHESIS PROTEIN TUAE"/>
    <property type="match status" value="1"/>
</dbReference>
<sequence length="445" mass="48690">MKVLEVLEKSITVFCIVSFGGSVLPALLTGGGATDPDAPGAVIYFMAVYVMILGLIAARPSLAFRIPTGSPAVSLIVALAFLSALWSIYPDVTLRRAVAFLFTTAFAVYLALRYTFPEIVRMLATGLSILMVLSYVSVFAMPAVGLDHEQHVGAWKGVFWQKNVTGRMMVWLVLCLLWLDWTREGKRWVVRPLLLMALLLIVMSRSGTGLVTSILVAGLLLASGFVRGGIRSFAPAMAFILLVAVIGITSGTTFWHDILYMLGRDPTLTGRTVLWEHTLMSIQDRFLLGWGYGAYWYGAYGPGSTFTQGWGINSAHNGWMEAWLDLGLPGVILTAMLMGRLLIQGFGAIRYSENRAEPAWIFTVGCALLLISVSESVFLERHSLNWIVLVIAVTRLVQRRRWAKMQARMEGQQQATYAAYASSSPYGTSYGGPPATGWSGPVRPG</sequence>
<comment type="subcellular location">
    <subcellularLocation>
        <location evidence="1">Membrane</location>
        <topology evidence="1">Multi-pass membrane protein</topology>
    </subcellularLocation>
</comment>
<keyword evidence="2 5" id="KW-0812">Transmembrane</keyword>
<dbReference type="InterPro" id="IPR007016">
    <property type="entry name" value="O-antigen_ligase-rel_domated"/>
</dbReference>
<dbReference type="Proteomes" id="UP001277471">
    <property type="component" value="Unassembled WGS sequence"/>
</dbReference>
<evidence type="ECO:0000256" key="5">
    <source>
        <dbReference type="SAM" id="Phobius"/>
    </source>
</evidence>
<evidence type="ECO:0000313" key="9">
    <source>
        <dbReference type="Proteomes" id="UP000298774"/>
    </source>
</evidence>
<dbReference type="AlphaFoldDB" id="A0A0P0FA20"/>
<dbReference type="EMBL" id="JAWXYC010000003">
    <property type="protein sequence ID" value="MDX5951988.1"/>
    <property type="molecule type" value="Genomic_DNA"/>
</dbReference>
<feature type="transmembrane region" description="Helical" evidence="5">
    <location>
        <begin position="12"/>
        <end position="29"/>
    </location>
</feature>
<feature type="transmembrane region" description="Helical" evidence="5">
    <location>
        <begin position="41"/>
        <end position="58"/>
    </location>
</feature>
<dbReference type="RefSeq" id="WP_035678222.1">
    <property type="nucleotide sequence ID" value="NZ_CP012915.1"/>
</dbReference>
<feature type="transmembrane region" description="Helical" evidence="5">
    <location>
        <begin position="326"/>
        <end position="347"/>
    </location>
</feature>
<evidence type="ECO:0000313" key="8">
    <source>
        <dbReference type="EMBL" id="QCO10720.1"/>
    </source>
</evidence>
<feature type="transmembrane region" description="Helical" evidence="5">
    <location>
        <begin position="94"/>
        <end position="112"/>
    </location>
</feature>
<dbReference type="EMBL" id="CP032340">
    <property type="protein sequence ID" value="QCO10720.1"/>
    <property type="molecule type" value="Genomic_DNA"/>
</dbReference>
<dbReference type="KEGG" id="abf:AMK58_20550"/>
<accession>A0A0P0FA20</accession>
<dbReference type="GO" id="GO:0016020">
    <property type="term" value="C:membrane"/>
    <property type="evidence" value="ECO:0007669"/>
    <property type="project" value="UniProtKB-SubCell"/>
</dbReference>
<feature type="transmembrane region" description="Helical" evidence="5">
    <location>
        <begin position="70"/>
        <end position="88"/>
    </location>
</feature>
<reference evidence="8 9" key="1">
    <citation type="submission" date="2018-09" db="EMBL/GenBank/DDBJ databases">
        <title>Whole genome based analysis of evolution and adaptive divergence in Indian and Brazilian strains of Azospirillum brasilense.</title>
        <authorList>
            <person name="Singh C."/>
            <person name="Tripathi A.K."/>
        </authorList>
    </citation>
    <scope>NUCLEOTIDE SEQUENCE [LARGE SCALE GENOMIC DNA]</scope>
    <source>
        <strain evidence="8 9">MTCC4038</strain>
        <plasmid evidence="8 9">p1</plasmid>
    </source>
</reference>
<dbReference type="InterPro" id="IPR051533">
    <property type="entry name" value="WaaL-like"/>
</dbReference>
<keyword evidence="10" id="KW-1185">Reference proteome</keyword>
<dbReference type="Proteomes" id="UP000298774">
    <property type="component" value="Plasmid p1"/>
</dbReference>
<evidence type="ECO:0000256" key="4">
    <source>
        <dbReference type="ARBA" id="ARBA00023136"/>
    </source>
</evidence>
<evidence type="ECO:0000256" key="3">
    <source>
        <dbReference type="ARBA" id="ARBA00022989"/>
    </source>
</evidence>